<proteinExistence type="predicted"/>
<protein>
    <submittedName>
        <fullName evidence="2">Uncharacterized protein</fullName>
    </submittedName>
</protein>
<evidence type="ECO:0000313" key="2">
    <source>
        <dbReference type="EMBL" id="EFH09809.1"/>
    </source>
</evidence>
<dbReference type="Proteomes" id="UP000005324">
    <property type="component" value="Unassembled WGS sequence"/>
</dbReference>
<evidence type="ECO:0000256" key="1">
    <source>
        <dbReference type="SAM" id="MobiDB-lite"/>
    </source>
</evidence>
<evidence type="ECO:0000313" key="3">
    <source>
        <dbReference type="Proteomes" id="UP000005324"/>
    </source>
</evidence>
<name>D5RSA6_9PROT</name>
<comment type="caution">
    <text evidence="2">The sequence shown here is derived from an EMBL/GenBank/DDBJ whole genome shotgun (WGS) entry which is preliminary data.</text>
</comment>
<reference evidence="2 3" key="1">
    <citation type="submission" date="2010-04" db="EMBL/GenBank/DDBJ databases">
        <authorList>
            <person name="Qin X."/>
            <person name="Bachman B."/>
            <person name="Battles P."/>
            <person name="Bell A."/>
            <person name="Bess C."/>
            <person name="Bickham C."/>
            <person name="Chaboub L."/>
            <person name="Chen D."/>
            <person name="Coyle M."/>
            <person name="Deiros D.R."/>
            <person name="Dinh H."/>
            <person name="Forbes L."/>
            <person name="Fowler G."/>
            <person name="Francisco L."/>
            <person name="Fu Q."/>
            <person name="Gubbala S."/>
            <person name="Hale W."/>
            <person name="Han Y."/>
            <person name="Hemphill L."/>
            <person name="Highlander S.K."/>
            <person name="Hirani K."/>
            <person name="Hogues M."/>
            <person name="Jackson L."/>
            <person name="Jakkamsetti A."/>
            <person name="Javaid M."/>
            <person name="Jiang H."/>
            <person name="Korchina V."/>
            <person name="Kovar C."/>
            <person name="Lara F."/>
            <person name="Lee S."/>
            <person name="Mata R."/>
            <person name="Mathew T."/>
            <person name="Moen C."/>
            <person name="Morales K."/>
            <person name="Munidasa M."/>
            <person name="Nazareth L."/>
            <person name="Ngo R."/>
            <person name="Nguyen L."/>
            <person name="Okwuonu G."/>
            <person name="Ongeri F."/>
            <person name="Patil S."/>
            <person name="Petrosino J."/>
            <person name="Pham C."/>
            <person name="Pham P."/>
            <person name="Pu L.-L."/>
            <person name="Puazo M."/>
            <person name="Raj R."/>
            <person name="Reid J."/>
            <person name="Rouhana J."/>
            <person name="Saada N."/>
            <person name="Shang Y."/>
            <person name="Simmons D."/>
            <person name="Thornton R."/>
            <person name="Warren J."/>
            <person name="Weissenberger G."/>
            <person name="Zhang J."/>
            <person name="Zhang L."/>
            <person name="Zhou C."/>
            <person name="Zhu D."/>
            <person name="Muzny D."/>
            <person name="Worley K."/>
            <person name="Gibbs R."/>
        </authorList>
    </citation>
    <scope>NUCLEOTIDE SEQUENCE [LARGE SCALE GENOMIC DNA]</scope>
    <source>
        <strain evidence="2 3">ATCC 49957</strain>
    </source>
</reference>
<keyword evidence="3" id="KW-1185">Reference proteome</keyword>
<gene>
    <name evidence="2" type="ORF">HMPREF0731_3968</name>
</gene>
<dbReference type="HOGENOM" id="CLU_2047950_0_0_5"/>
<organism evidence="2 3">
    <name type="scientific">Pseudoroseomonas cervicalis ATCC 49957</name>
    <dbReference type="NCBI Taxonomy" id="525371"/>
    <lineage>
        <taxon>Bacteria</taxon>
        <taxon>Pseudomonadati</taxon>
        <taxon>Pseudomonadota</taxon>
        <taxon>Alphaproteobacteria</taxon>
        <taxon>Acetobacterales</taxon>
        <taxon>Roseomonadaceae</taxon>
        <taxon>Roseomonas</taxon>
    </lineage>
</organism>
<sequence>MGATAPCPPAGAGPPCLASAALPRKCFRPPPAGAAPGVFLRRTGLGHGRLNRASTIPRHDVAGPATQALSLPIGTGPQITGAAAPPSLAGAVHSGADPPPGSAPIFLRGSRPLSQCSMGR</sequence>
<accession>D5RSA6</accession>
<feature type="region of interest" description="Disordered" evidence="1">
    <location>
        <begin position="72"/>
        <end position="120"/>
    </location>
</feature>
<dbReference type="EMBL" id="ADVL01000734">
    <property type="protein sequence ID" value="EFH09809.1"/>
    <property type="molecule type" value="Genomic_DNA"/>
</dbReference>
<dbReference type="AlphaFoldDB" id="D5RSA6"/>